<evidence type="ECO:0000313" key="2">
    <source>
        <dbReference type="EMBL" id="NNJ28173.1"/>
    </source>
</evidence>
<accession>A0ABX1VJV3</accession>
<feature type="region of interest" description="Disordered" evidence="1">
    <location>
        <begin position="140"/>
        <end position="169"/>
    </location>
</feature>
<sequence>MIAAAQFGGPGKEFGGAPGNAVTAADRAAAEWDARLKFFEKRLELLPGDPQDAVYGYAFQSLIDLIHATTGGVGEGGGWEEIEGEGGAMEYLETGPAGTGRAVLVVRQTDAVHRQIVALLTDLRAAPGEELDPESIAAAARAGKKPAKPAALDFGFPAKNDAEEADVDR</sequence>
<comment type="caution">
    <text evidence="2">The sequence shown here is derived from an EMBL/GenBank/DDBJ whole genome shotgun (WGS) entry which is preliminary data.</text>
</comment>
<evidence type="ECO:0000313" key="3">
    <source>
        <dbReference type="Proteomes" id="UP000609651"/>
    </source>
</evidence>
<proteinExistence type="predicted"/>
<dbReference type="Proteomes" id="UP000609651">
    <property type="component" value="Unassembled WGS sequence"/>
</dbReference>
<reference evidence="2 3" key="1">
    <citation type="journal article" date="2020" name="Syst. Appl. Microbiol.">
        <title>Alienimonas chondri sp. nov., a novel planctomycete isolated from the biofilm of the red alga Chondrus crispus.</title>
        <authorList>
            <person name="Vitorino I."/>
            <person name="Albuquerque L."/>
            <person name="Wiegand S."/>
            <person name="Kallscheuer N."/>
            <person name="da Costa M.S."/>
            <person name="Lobo-da-Cunha A."/>
            <person name="Jogler C."/>
            <person name="Lage O.M."/>
        </authorList>
    </citation>
    <scope>NUCLEOTIDE SEQUENCE [LARGE SCALE GENOMIC DNA]</scope>
    <source>
        <strain evidence="2 3">LzC2</strain>
    </source>
</reference>
<organism evidence="2 3">
    <name type="scientific">Alienimonas chondri</name>
    <dbReference type="NCBI Taxonomy" id="2681879"/>
    <lineage>
        <taxon>Bacteria</taxon>
        <taxon>Pseudomonadati</taxon>
        <taxon>Planctomycetota</taxon>
        <taxon>Planctomycetia</taxon>
        <taxon>Planctomycetales</taxon>
        <taxon>Planctomycetaceae</taxon>
        <taxon>Alienimonas</taxon>
    </lineage>
</organism>
<evidence type="ECO:0000256" key="1">
    <source>
        <dbReference type="SAM" id="MobiDB-lite"/>
    </source>
</evidence>
<keyword evidence="3" id="KW-1185">Reference proteome</keyword>
<gene>
    <name evidence="2" type="ORF">LzC2_42850</name>
</gene>
<protein>
    <submittedName>
        <fullName evidence="2">Uncharacterized protein</fullName>
    </submittedName>
</protein>
<name>A0ABX1VJV3_9PLAN</name>
<dbReference type="EMBL" id="WTPX01000341">
    <property type="protein sequence ID" value="NNJ28173.1"/>
    <property type="molecule type" value="Genomic_DNA"/>
</dbReference>